<dbReference type="STRING" id="1333845.SAMN04487895_104129"/>
<name>A0A1H8L2V3_9BACL</name>
<reference evidence="1 2" key="1">
    <citation type="submission" date="2016-10" db="EMBL/GenBank/DDBJ databases">
        <authorList>
            <person name="de Groot N.N."/>
        </authorList>
    </citation>
    <scope>NUCLEOTIDE SEQUENCE [LARGE SCALE GENOMIC DNA]</scope>
    <source>
        <strain evidence="1 2">CGMCC 1.10238</strain>
    </source>
</reference>
<evidence type="ECO:0000313" key="2">
    <source>
        <dbReference type="Proteomes" id="UP000198809"/>
    </source>
</evidence>
<proteinExistence type="predicted"/>
<sequence length="82" mass="9756">MTRVRLGSKTFIIIVKCMDRKIRNGVHSLKKVLSDSMNLKGPFPVIRRRQQRRRALNQRALNQRALNFKLADRFLHFERLPV</sequence>
<dbReference type="Proteomes" id="UP000198809">
    <property type="component" value="Unassembled WGS sequence"/>
</dbReference>
<organism evidence="1 2">
    <name type="scientific">Paenibacillus sophorae</name>
    <dbReference type="NCBI Taxonomy" id="1333845"/>
    <lineage>
        <taxon>Bacteria</taxon>
        <taxon>Bacillati</taxon>
        <taxon>Bacillota</taxon>
        <taxon>Bacilli</taxon>
        <taxon>Bacillales</taxon>
        <taxon>Paenibacillaceae</taxon>
        <taxon>Paenibacillus</taxon>
    </lineage>
</organism>
<evidence type="ECO:0000313" key="1">
    <source>
        <dbReference type="EMBL" id="SEN98978.1"/>
    </source>
</evidence>
<gene>
    <name evidence="1" type="ORF">SAMN04487895_104129</name>
</gene>
<protein>
    <submittedName>
        <fullName evidence="1">Uncharacterized protein</fullName>
    </submittedName>
</protein>
<dbReference type="EMBL" id="FODH01000004">
    <property type="protein sequence ID" value="SEN98978.1"/>
    <property type="molecule type" value="Genomic_DNA"/>
</dbReference>
<dbReference type="AlphaFoldDB" id="A0A1H8L2V3"/>
<accession>A0A1H8L2V3</accession>